<dbReference type="InterPro" id="IPR052392">
    <property type="entry name" value="Kelch-BTB_domain-containing"/>
</dbReference>
<dbReference type="InParanoid" id="C3YBP4"/>
<dbReference type="PANTHER" id="PTHR46375:SF3">
    <property type="entry name" value="KELCH REPEAT AND BTB DOMAIN-CONTAINING PROTEIN 13"/>
    <property type="match status" value="1"/>
</dbReference>
<accession>C3YBP4</accession>
<protein>
    <submittedName>
        <fullName evidence="2">Uncharacterized protein</fullName>
    </submittedName>
</protein>
<evidence type="ECO:0000313" key="2">
    <source>
        <dbReference type="EMBL" id="EEN62401.1"/>
    </source>
</evidence>
<reference evidence="2" key="1">
    <citation type="journal article" date="2008" name="Nature">
        <title>The amphioxus genome and the evolution of the chordate karyotype.</title>
        <authorList>
            <consortium name="US DOE Joint Genome Institute (JGI-PGF)"/>
            <person name="Putnam N.H."/>
            <person name="Butts T."/>
            <person name="Ferrier D.E.K."/>
            <person name="Furlong R.F."/>
            <person name="Hellsten U."/>
            <person name="Kawashima T."/>
            <person name="Robinson-Rechavi M."/>
            <person name="Shoguchi E."/>
            <person name="Terry A."/>
            <person name="Yu J.-K."/>
            <person name="Benito-Gutierrez E.L."/>
            <person name="Dubchak I."/>
            <person name="Garcia-Fernandez J."/>
            <person name="Gibson-Brown J.J."/>
            <person name="Grigoriev I.V."/>
            <person name="Horton A.C."/>
            <person name="de Jong P.J."/>
            <person name="Jurka J."/>
            <person name="Kapitonov V.V."/>
            <person name="Kohara Y."/>
            <person name="Kuroki Y."/>
            <person name="Lindquist E."/>
            <person name="Lucas S."/>
            <person name="Osoegawa K."/>
            <person name="Pennacchio L.A."/>
            <person name="Salamov A.A."/>
            <person name="Satou Y."/>
            <person name="Sauka-Spengler T."/>
            <person name="Schmutz J."/>
            <person name="Shin-I T."/>
            <person name="Toyoda A."/>
            <person name="Bronner-Fraser M."/>
            <person name="Fujiyama A."/>
            <person name="Holland L.Z."/>
            <person name="Holland P.W.H."/>
            <person name="Satoh N."/>
            <person name="Rokhsar D.S."/>
        </authorList>
    </citation>
    <scope>NUCLEOTIDE SEQUENCE [LARGE SCALE GENOMIC DNA]</scope>
    <source>
        <strain evidence="2">S238N-H82</strain>
        <tissue evidence="2">Testes</tissue>
    </source>
</reference>
<gene>
    <name evidence="2" type="ORF">BRAFLDRAFT_67639</name>
</gene>
<dbReference type="Pfam" id="PF01344">
    <property type="entry name" value="Kelch_1"/>
    <property type="match status" value="1"/>
</dbReference>
<dbReference type="EMBL" id="GG666497">
    <property type="protein sequence ID" value="EEN62401.1"/>
    <property type="molecule type" value="Genomic_DNA"/>
</dbReference>
<dbReference type="Gene3D" id="2.120.10.80">
    <property type="entry name" value="Kelch-type beta propeller"/>
    <property type="match status" value="1"/>
</dbReference>
<dbReference type="PANTHER" id="PTHR46375">
    <property type="entry name" value="KELCH REPEAT AND BTB DOMAIN-CONTAINING PROTEIN 13-RELATED"/>
    <property type="match status" value="1"/>
</dbReference>
<dbReference type="InterPro" id="IPR006652">
    <property type="entry name" value="Kelch_1"/>
</dbReference>
<evidence type="ECO:0000256" key="1">
    <source>
        <dbReference type="ARBA" id="ARBA00022441"/>
    </source>
</evidence>
<organism>
    <name type="scientific">Branchiostoma floridae</name>
    <name type="common">Florida lancelet</name>
    <name type="synonym">Amphioxus</name>
    <dbReference type="NCBI Taxonomy" id="7739"/>
    <lineage>
        <taxon>Eukaryota</taxon>
        <taxon>Metazoa</taxon>
        <taxon>Chordata</taxon>
        <taxon>Cephalochordata</taxon>
        <taxon>Leptocardii</taxon>
        <taxon>Amphioxiformes</taxon>
        <taxon>Branchiostomatidae</taxon>
        <taxon>Branchiostoma</taxon>
    </lineage>
</organism>
<proteinExistence type="predicted"/>
<dbReference type="InterPro" id="IPR015915">
    <property type="entry name" value="Kelch-typ_b-propeller"/>
</dbReference>
<keyword evidence="1" id="KW-0880">Kelch repeat</keyword>
<dbReference type="AlphaFoldDB" id="C3YBP4"/>
<sequence length="221" mass="24454">MAASRCLGVQRDNKQLGKVAPLKLGVSQFAIATCGGNMYVFGGERRSTTTTTRRTGCVQRYNPAEDEWTFATPLPDKPWPGKAFTIKANVYLFGGEMDGILCYDPLTDCYEKVHETDSWVLSGHDEFSSTVCGSEIYIVGGRRTKVYPGTKPKPTVRCCNVTSGIWLRLYTSRNFPKTTGMAETDKDPFARLLKYPFLEGAFYFGPLVPLWLSSPGCLASV</sequence>
<dbReference type="eggNOG" id="KOG4441">
    <property type="taxonomic scope" value="Eukaryota"/>
</dbReference>
<dbReference type="SUPFAM" id="SSF117281">
    <property type="entry name" value="Kelch motif"/>
    <property type="match status" value="1"/>
</dbReference>
<name>C3YBP4_BRAFL</name>